<dbReference type="AlphaFoldDB" id="A0A0E9P6F5"/>
<proteinExistence type="predicted"/>
<evidence type="ECO:0000313" key="1">
    <source>
        <dbReference type="EMBL" id="JAH00064.1"/>
    </source>
</evidence>
<name>A0A0E9P6F5_ANGAN</name>
<reference evidence="1" key="1">
    <citation type="submission" date="2014-11" db="EMBL/GenBank/DDBJ databases">
        <authorList>
            <person name="Amaro Gonzalez C."/>
        </authorList>
    </citation>
    <scope>NUCLEOTIDE SEQUENCE</scope>
</reference>
<reference evidence="1" key="2">
    <citation type="journal article" date="2015" name="Fish Shellfish Immunol.">
        <title>Early steps in the European eel (Anguilla anguilla)-Vibrio vulnificus interaction in the gills: Role of the RtxA13 toxin.</title>
        <authorList>
            <person name="Callol A."/>
            <person name="Pajuelo D."/>
            <person name="Ebbesson L."/>
            <person name="Teles M."/>
            <person name="MacKenzie S."/>
            <person name="Amaro C."/>
        </authorList>
    </citation>
    <scope>NUCLEOTIDE SEQUENCE</scope>
</reference>
<organism evidence="1">
    <name type="scientific">Anguilla anguilla</name>
    <name type="common">European freshwater eel</name>
    <name type="synonym">Muraena anguilla</name>
    <dbReference type="NCBI Taxonomy" id="7936"/>
    <lineage>
        <taxon>Eukaryota</taxon>
        <taxon>Metazoa</taxon>
        <taxon>Chordata</taxon>
        <taxon>Craniata</taxon>
        <taxon>Vertebrata</taxon>
        <taxon>Euteleostomi</taxon>
        <taxon>Actinopterygii</taxon>
        <taxon>Neopterygii</taxon>
        <taxon>Teleostei</taxon>
        <taxon>Anguilliformes</taxon>
        <taxon>Anguillidae</taxon>
        <taxon>Anguilla</taxon>
    </lineage>
</organism>
<protein>
    <submittedName>
        <fullName evidence="1">Uncharacterized protein</fullName>
    </submittedName>
</protein>
<sequence length="26" mass="2998">MTLRLFQIANYSHESTSFAVIYSSEC</sequence>
<accession>A0A0E9P6F5</accession>
<dbReference type="EMBL" id="GBXM01108513">
    <property type="protein sequence ID" value="JAH00064.1"/>
    <property type="molecule type" value="Transcribed_RNA"/>
</dbReference>